<accession>A0A2V1CXI5</accession>
<keyword evidence="2" id="KW-1185">Reference proteome</keyword>
<gene>
    <name evidence="1" type="ORF">DM02DRAFT_474719</name>
</gene>
<evidence type="ECO:0000313" key="1">
    <source>
        <dbReference type="EMBL" id="PVH90381.1"/>
    </source>
</evidence>
<dbReference type="Proteomes" id="UP000244855">
    <property type="component" value="Unassembled WGS sequence"/>
</dbReference>
<name>A0A2V1CXI5_9PLEO</name>
<evidence type="ECO:0000313" key="2">
    <source>
        <dbReference type="Proteomes" id="UP000244855"/>
    </source>
</evidence>
<dbReference type="EMBL" id="KZ806369">
    <property type="protein sequence ID" value="PVH90381.1"/>
    <property type="molecule type" value="Genomic_DNA"/>
</dbReference>
<organism evidence="1 2">
    <name type="scientific">Periconia macrospinosa</name>
    <dbReference type="NCBI Taxonomy" id="97972"/>
    <lineage>
        <taxon>Eukaryota</taxon>
        <taxon>Fungi</taxon>
        <taxon>Dikarya</taxon>
        <taxon>Ascomycota</taxon>
        <taxon>Pezizomycotina</taxon>
        <taxon>Dothideomycetes</taxon>
        <taxon>Pleosporomycetidae</taxon>
        <taxon>Pleosporales</taxon>
        <taxon>Massarineae</taxon>
        <taxon>Periconiaceae</taxon>
        <taxon>Periconia</taxon>
    </lineage>
</organism>
<feature type="non-terminal residue" evidence="1">
    <location>
        <position position="1"/>
    </location>
</feature>
<sequence>RNILSAWRGSGLFPFNPLRVLADTPKPPAELTIPRAESVESPQYESMPTPATPVSAESLASLLNIIKLIPNDDAKRKERLQQKVSNAALTLLAKNALLQDQNKFLTEINNEGKTRRAAKSTILGTAKVMTWEDLEKARAEHAAKEAKKT</sequence>
<dbReference type="OrthoDB" id="4357141at2759"/>
<protein>
    <submittedName>
        <fullName evidence="1">Uncharacterized protein</fullName>
    </submittedName>
</protein>
<dbReference type="AlphaFoldDB" id="A0A2V1CXI5"/>
<proteinExistence type="predicted"/>
<reference evidence="1 2" key="1">
    <citation type="journal article" date="2018" name="Sci. Rep.">
        <title>Comparative genomics provides insights into the lifestyle and reveals functional heterogeneity of dark septate endophytic fungi.</title>
        <authorList>
            <person name="Knapp D.G."/>
            <person name="Nemeth J.B."/>
            <person name="Barry K."/>
            <person name="Hainaut M."/>
            <person name="Henrissat B."/>
            <person name="Johnson J."/>
            <person name="Kuo A."/>
            <person name="Lim J.H.P."/>
            <person name="Lipzen A."/>
            <person name="Nolan M."/>
            <person name="Ohm R.A."/>
            <person name="Tamas L."/>
            <person name="Grigoriev I.V."/>
            <person name="Spatafora J.W."/>
            <person name="Nagy L.G."/>
            <person name="Kovacs G.M."/>
        </authorList>
    </citation>
    <scope>NUCLEOTIDE SEQUENCE [LARGE SCALE GENOMIC DNA]</scope>
    <source>
        <strain evidence="1 2">DSE2036</strain>
    </source>
</reference>
<feature type="non-terminal residue" evidence="1">
    <location>
        <position position="149"/>
    </location>
</feature>